<dbReference type="NCBIfam" id="NF000806">
    <property type="entry name" value="PRK00055.2-4"/>
    <property type="match status" value="1"/>
</dbReference>
<dbReference type="CDD" id="cd07719">
    <property type="entry name" value="arylsulfatase_AtsA-like_MBL-fold"/>
    <property type="match status" value="1"/>
</dbReference>
<dbReference type="Proteomes" id="UP000501849">
    <property type="component" value="Chromosome"/>
</dbReference>
<comment type="catalytic activity">
    <reaction evidence="9">
        <text>Endonucleolytic cleavage of RNA, removing extra 3' nucleotides from tRNA precursor, generating 3' termini of tRNAs. A 3'-hydroxy group is left at the tRNA terminus and a 5'-phosphoryl group is left at the trailer molecule.</text>
        <dbReference type="EC" id="3.1.26.11"/>
    </reaction>
</comment>
<reference evidence="11 12" key="1">
    <citation type="submission" date="2019-04" db="EMBL/GenBank/DDBJ databases">
        <title>Draft, Whole-Genome Sequence of the Anthracene-degrading Mycobacterium frederiksbergense LB501T, Isolated from a Polycyclic Aromatic Hydrocarbon (PAH)-Contaminated Soil.</title>
        <authorList>
            <person name="Augelletti F."/>
        </authorList>
    </citation>
    <scope>NUCLEOTIDE SEQUENCE [LARGE SCALE GENOMIC DNA]</scope>
    <source>
        <strain evidence="11 12">LB 501T</strain>
    </source>
</reference>
<evidence type="ECO:0000256" key="3">
    <source>
        <dbReference type="ARBA" id="ARBA00022694"/>
    </source>
</evidence>
<dbReference type="PANTHER" id="PTHR46018">
    <property type="entry name" value="ZINC PHOSPHODIESTERASE ELAC PROTEIN 1"/>
    <property type="match status" value="1"/>
</dbReference>
<evidence type="ECO:0000256" key="5">
    <source>
        <dbReference type="ARBA" id="ARBA00022723"/>
    </source>
</evidence>
<dbReference type="Pfam" id="PF12706">
    <property type="entry name" value="Lactamase_B_2"/>
    <property type="match status" value="1"/>
</dbReference>
<keyword evidence="4 9" id="KW-0540">Nuclease</keyword>
<dbReference type="GO" id="GO:0042781">
    <property type="term" value="F:3'-tRNA processing endoribonuclease activity"/>
    <property type="evidence" value="ECO:0007669"/>
    <property type="project" value="UniProtKB-UniRule"/>
</dbReference>
<evidence type="ECO:0000313" key="11">
    <source>
        <dbReference type="EMBL" id="QIV83916.1"/>
    </source>
</evidence>
<dbReference type="SMART" id="SM00849">
    <property type="entry name" value="Lactamase_B"/>
    <property type="match status" value="1"/>
</dbReference>
<comment type="caution">
    <text evidence="9">Lacks conserved residue(s) required for the propagation of feature annotation.</text>
</comment>
<dbReference type="AlphaFoldDB" id="A0A6H0S9S8"/>
<dbReference type="KEGG" id="mfre:EXE63_25820"/>
<dbReference type="SUPFAM" id="SSF56281">
    <property type="entry name" value="Metallo-hydrolase/oxidoreductase"/>
    <property type="match status" value="1"/>
</dbReference>
<feature type="domain" description="Metallo-beta-lactamase" evidence="10">
    <location>
        <begin position="19"/>
        <end position="218"/>
    </location>
</feature>
<sequence>MIEVTLLGTGSPIPDPDRAGPSTLIRAGGQTFLVDCGRGVQLRLAAAGSGANALTALLLTHLHSDHIADLGDLIITRWISTFTPDPAPFQIIGPPGTAEVVDATLAAFGRDIGYRIAHHADITAPPAIEVHEYTEGVVWDADGVRILAAPTDHRPVAPTIGFRVEHDGASVVLAGDTVPCDSLDELASGAGALVHTAIRHDLVDAMPLQRFRDICDYHSSVEQAADTAARAGVGILILTHYVPSPARGQYEDWRALAATVFDRQIELGDDLHRVQVHPGVCSAR</sequence>
<gene>
    <name evidence="9" type="primary">rnz</name>
    <name evidence="11" type="ORF">EXE63_25820</name>
</gene>
<evidence type="ECO:0000256" key="2">
    <source>
        <dbReference type="ARBA" id="ARBA00011738"/>
    </source>
</evidence>
<accession>A0A6H0S9S8</accession>
<feature type="active site" description="Proton acceptor" evidence="9">
    <location>
        <position position="65"/>
    </location>
</feature>
<keyword evidence="7 9" id="KW-0378">Hydrolase</keyword>
<evidence type="ECO:0000313" key="12">
    <source>
        <dbReference type="Proteomes" id="UP000501849"/>
    </source>
</evidence>
<comment type="similarity">
    <text evidence="9">Belongs to the RNase Z family.</text>
</comment>
<name>A0A6H0S9S8_9MYCO</name>
<dbReference type="HAMAP" id="MF_01818">
    <property type="entry name" value="RNase_Z_BN"/>
    <property type="match status" value="1"/>
</dbReference>
<evidence type="ECO:0000256" key="1">
    <source>
        <dbReference type="ARBA" id="ARBA00001947"/>
    </source>
</evidence>
<evidence type="ECO:0000259" key="10">
    <source>
        <dbReference type="SMART" id="SM00849"/>
    </source>
</evidence>
<protein>
    <recommendedName>
        <fullName evidence="9">Ribonuclease Z</fullName>
        <shortName evidence="9">RNase Z</shortName>
        <ecNumber evidence="9">3.1.26.11</ecNumber>
    </recommendedName>
    <alternativeName>
        <fullName evidence="9">tRNA 3 endonuclease</fullName>
    </alternativeName>
    <alternativeName>
        <fullName evidence="9">tRNase Z</fullName>
    </alternativeName>
</protein>
<evidence type="ECO:0000256" key="9">
    <source>
        <dbReference type="HAMAP-Rule" id="MF_01818"/>
    </source>
</evidence>
<evidence type="ECO:0000256" key="7">
    <source>
        <dbReference type="ARBA" id="ARBA00022801"/>
    </source>
</evidence>
<comment type="function">
    <text evidence="9">Zinc phosphodiesterase, which displays some tRNA 3'-processing endonuclease activity. Probably involved in tRNA maturation, by removing a 3'-trailer from precursor tRNA.</text>
</comment>
<dbReference type="RefSeq" id="WP_168144278.1">
    <property type="nucleotide sequence ID" value="NZ_CP038799.1"/>
</dbReference>
<dbReference type="InterPro" id="IPR001279">
    <property type="entry name" value="Metallo-B-lactamas"/>
</dbReference>
<dbReference type="EC" id="3.1.26.11" evidence="9"/>
<dbReference type="InterPro" id="IPR013471">
    <property type="entry name" value="RNase_Z/BN"/>
</dbReference>
<keyword evidence="3 9" id="KW-0819">tRNA processing</keyword>
<evidence type="ECO:0000256" key="6">
    <source>
        <dbReference type="ARBA" id="ARBA00022759"/>
    </source>
</evidence>
<evidence type="ECO:0000256" key="4">
    <source>
        <dbReference type="ARBA" id="ARBA00022722"/>
    </source>
</evidence>
<dbReference type="EMBL" id="CP038799">
    <property type="protein sequence ID" value="QIV83916.1"/>
    <property type="molecule type" value="Genomic_DNA"/>
</dbReference>
<comment type="cofactor">
    <cofactor evidence="1">
        <name>Zn(2+)</name>
        <dbReference type="ChEBI" id="CHEBI:29105"/>
    </cofactor>
</comment>
<dbReference type="InterPro" id="IPR044094">
    <property type="entry name" value="AtsA-like_MBL-fold"/>
</dbReference>
<keyword evidence="6 9" id="KW-0255">Endonuclease</keyword>
<keyword evidence="12" id="KW-1185">Reference proteome</keyword>
<keyword evidence="5" id="KW-0479">Metal-binding</keyword>
<dbReference type="GO" id="GO:0046872">
    <property type="term" value="F:metal ion binding"/>
    <property type="evidence" value="ECO:0007669"/>
    <property type="project" value="UniProtKB-KW"/>
</dbReference>
<organism evidence="11 12">
    <name type="scientific">Mycolicibacterium frederiksbergense</name>
    <dbReference type="NCBI Taxonomy" id="117567"/>
    <lineage>
        <taxon>Bacteria</taxon>
        <taxon>Bacillati</taxon>
        <taxon>Actinomycetota</taxon>
        <taxon>Actinomycetes</taxon>
        <taxon>Mycobacteriales</taxon>
        <taxon>Mycobacteriaceae</taxon>
        <taxon>Mycolicibacterium</taxon>
    </lineage>
</organism>
<proteinExistence type="inferred from homology"/>
<keyword evidence="8" id="KW-0862">Zinc</keyword>
<dbReference type="InterPro" id="IPR036866">
    <property type="entry name" value="RibonucZ/Hydroxyglut_hydro"/>
</dbReference>
<evidence type="ECO:0000256" key="8">
    <source>
        <dbReference type="ARBA" id="ARBA00022833"/>
    </source>
</evidence>
<dbReference type="PANTHER" id="PTHR46018:SF2">
    <property type="entry name" value="ZINC PHOSPHODIESTERASE ELAC PROTEIN 1"/>
    <property type="match status" value="1"/>
</dbReference>
<dbReference type="Gene3D" id="3.60.15.10">
    <property type="entry name" value="Ribonuclease Z/Hydroxyacylglutathione hydrolase-like"/>
    <property type="match status" value="1"/>
</dbReference>
<comment type="subunit">
    <text evidence="2 9">Homodimer.</text>
</comment>